<dbReference type="GO" id="GO:0016491">
    <property type="term" value="F:oxidoreductase activity"/>
    <property type="evidence" value="ECO:0007669"/>
    <property type="project" value="UniProtKB-KW"/>
</dbReference>
<comment type="caution">
    <text evidence="12">The sequence shown here is derived from an EMBL/GenBank/DDBJ whole genome shotgun (WGS) entry which is preliminary data.</text>
</comment>
<evidence type="ECO:0000259" key="11">
    <source>
        <dbReference type="Pfam" id="PF07732"/>
    </source>
</evidence>
<feature type="domain" description="Plastocyanin-like" evidence="10">
    <location>
        <begin position="524"/>
        <end position="633"/>
    </location>
</feature>
<evidence type="ECO:0000313" key="13">
    <source>
        <dbReference type="Proteomes" id="UP000076874"/>
    </source>
</evidence>
<dbReference type="PANTHER" id="PTHR11709">
    <property type="entry name" value="MULTI-COPPER OXIDASE"/>
    <property type="match status" value="1"/>
</dbReference>
<evidence type="ECO:0000313" key="12">
    <source>
        <dbReference type="EMBL" id="OAA57414.1"/>
    </source>
</evidence>
<dbReference type="PROSITE" id="PS00079">
    <property type="entry name" value="MULTICOPPER_OXIDASE1"/>
    <property type="match status" value="1"/>
</dbReference>
<dbReference type="InterPro" id="IPR033138">
    <property type="entry name" value="Cu_oxidase_CS"/>
</dbReference>
<keyword evidence="4" id="KW-0560">Oxidoreductase</keyword>
<evidence type="ECO:0000256" key="2">
    <source>
        <dbReference type="ARBA" id="ARBA00022723"/>
    </source>
</evidence>
<evidence type="ECO:0000256" key="8">
    <source>
        <dbReference type="SAM" id="Phobius"/>
    </source>
</evidence>
<protein>
    <submittedName>
        <fullName evidence="12">Iron transport multicopper oxidase fet3</fullName>
    </submittedName>
</protein>
<proteinExistence type="inferred from homology"/>
<evidence type="ECO:0000256" key="6">
    <source>
        <dbReference type="ARBA" id="ARBA00023180"/>
    </source>
</evidence>
<dbReference type="EMBL" id="AZHD01000014">
    <property type="protein sequence ID" value="OAA57414.1"/>
    <property type="molecule type" value="Genomic_DNA"/>
</dbReference>
<gene>
    <name evidence="12" type="ORF">SPI_07073</name>
</gene>
<dbReference type="PANTHER" id="PTHR11709:SF394">
    <property type="entry name" value="FI03373P-RELATED"/>
    <property type="match status" value="1"/>
</dbReference>
<dbReference type="CDD" id="cd13910">
    <property type="entry name" value="CuRO_3_MCO_like_4"/>
    <property type="match status" value="1"/>
</dbReference>
<dbReference type="AlphaFoldDB" id="A0A167Q8Z3"/>
<evidence type="ECO:0000256" key="1">
    <source>
        <dbReference type="ARBA" id="ARBA00010609"/>
    </source>
</evidence>
<feature type="transmembrane region" description="Helical" evidence="8">
    <location>
        <begin position="41"/>
        <end position="64"/>
    </location>
</feature>
<dbReference type="STRING" id="1081102.A0A167Q8Z3"/>
<dbReference type="InterPro" id="IPR045087">
    <property type="entry name" value="Cu-oxidase_fam"/>
</dbReference>
<organism evidence="12 13">
    <name type="scientific">Niveomyces insectorum RCEF 264</name>
    <dbReference type="NCBI Taxonomy" id="1081102"/>
    <lineage>
        <taxon>Eukaryota</taxon>
        <taxon>Fungi</taxon>
        <taxon>Dikarya</taxon>
        <taxon>Ascomycota</taxon>
        <taxon>Pezizomycotina</taxon>
        <taxon>Sordariomycetes</taxon>
        <taxon>Hypocreomycetidae</taxon>
        <taxon>Hypocreales</taxon>
        <taxon>Cordycipitaceae</taxon>
        <taxon>Niveomyces</taxon>
    </lineage>
</organism>
<dbReference type="SUPFAM" id="SSF49503">
    <property type="entry name" value="Cupredoxins"/>
    <property type="match status" value="3"/>
</dbReference>
<dbReference type="Pfam" id="PF00394">
    <property type="entry name" value="Cu-oxidase"/>
    <property type="match status" value="1"/>
</dbReference>
<evidence type="ECO:0000259" key="9">
    <source>
        <dbReference type="Pfam" id="PF00394"/>
    </source>
</evidence>
<evidence type="ECO:0000256" key="7">
    <source>
        <dbReference type="SAM" id="MobiDB-lite"/>
    </source>
</evidence>
<dbReference type="Gene3D" id="2.60.40.420">
    <property type="entry name" value="Cupredoxins - blue copper proteins"/>
    <property type="match status" value="3"/>
</dbReference>
<feature type="domain" description="Plastocyanin-like" evidence="9">
    <location>
        <begin position="267"/>
        <end position="397"/>
    </location>
</feature>
<comment type="similarity">
    <text evidence="1">Belongs to the multicopper oxidase family.</text>
</comment>
<keyword evidence="13" id="KW-1185">Reference proteome</keyword>
<name>A0A167Q8Z3_9HYPO</name>
<dbReference type="CDD" id="cd04205">
    <property type="entry name" value="CuRO_2_LCC_like"/>
    <property type="match status" value="1"/>
</dbReference>
<feature type="domain" description="Plastocyanin-like" evidence="11">
    <location>
        <begin position="153"/>
        <end position="254"/>
    </location>
</feature>
<dbReference type="OrthoDB" id="2121828at2759"/>
<keyword evidence="5" id="KW-0186">Copper</keyword>
<accession>A0A167Q8Z3</accession>
<feature type="compositionally biased region" description="Pro residues" evidence="7">
    <location>
        <begin position="78"/>
        <end position="91"/>
    </location>
</feature>
<evidence type="ECO:0000259" key="10">
    <source>
        <dbReference type="Pfam" id="PF07731"/>
    </source>
</evidence>
<dbReference type="Pfam" id="PF07732">
    <property type="entry name" value="Cu-oxidase_3"/>
    <property type="match status" value="1"/>
</dbReference>
<dbReference type="GO" id="GO:0005507">
    <property type="term" value="F:copper ion binding"/>
    <property type="evidence" value="ECO:0007669"/>
    <property type="project" value="InterPro"/>
</dbReference>
<evidence type="ECO:0000256" key="5">
    <source>
        <dbReference type="ARBA" id="ARBA00023008"/>
    </source>
</evidence>
<dbReference type="InterPro" id="IPR011706">
    <property type="entry name" value="Cu-oxidase_C"/>
</dbReference>
<keyword evidence="3" id="KW-0732">Signal</keyword>
<evidence type="ECO:0000256" key="4">
    <source>
        <dbReference type="ARBA" id="ARBA00023002"/>
    </source>
</evidence>
<evidence type="ECO:0000256" key="3">
    <source>
        <dbReference type="ARBA" id="ARBA00022729"/>
    </source>
</evidence>
<dbReference type="Pfam" id="PF07731">
    <property type="entry name" value="Cu-oxidase_2"/>
    <property type="match status" value="1"/>
</dbReference>
<keyword evidence="2" id="KW-0479">Metal-binding</keyword>
<keyword evidence="8" id="KW-0812">Transmembrane</keyword>
<sequence length="657" mass="72510">MALETSDRDEPLLHQAVQQREESLDMPYKPVSLVAPARRHFFGTVLVVAASTVFVLYVFFHAAFEATTSLPTTSPATSLPPPPPPPPPPPLSSTTPSRDLRAVLHPQDHVARKPTVAHLSWNISKVALAPDGVEKDVIVINGKWLSQSAPTCCVFIVRQFPGPTIEARSGDTVVVEVTNSMKEAVSLHWHGLHMRGVNDMDGPVGLNQCAIPPGGQFTYQIPTDEQHGTFWYHAHSEVQRADGLYGGFVVHNPEATDSTTYGYDQELLFLVGDWYHWSADRVLAKFLDQTSNGHEPCPDSLLVNGLGYFECAMAVPAAPVNCSRVQKPEMAGLDKSLRYRFRLVNVGSLTGITTTIPDADLNVIQVDGGRPVVSHLASSLGVLYPAQRVDFVVTWPHAAADTDTDFIVDIDDELTRRGYFLQINLALTPTQAFAIRPRSAAAARPARGTTNITALDLRRLEGPPFPSPVPEPEHVFMVYAVVEILAYQNHVPQGHLNHTTWVPQKAPLLTLSRDAWDTHQLVPWTGSKPAWVELTINNIDTQGHPFHLHGFDFYVVGSHEGNGGWDYYNPFTPWREPRGGPFNLHNPVSRDTVYVPAYGYVVIRFLADNEGIWALHCHILWHQASGMSMAVQVLGDADGLSKSAAASNARQHCERWR</sequence>
<keyword evidence="8" id="KW-1133">Transmembrane helix</keyword>
<feature type="region of interest" description="Disordered" evidence="7">
    <location>
        <begin position="71"/>
        <end position="97"/>
    </location>
</feature>
<keyword evidence="6" id="KW-0325">Glycoprotein</keyword>
<dbReference type="Proteomes" id="UP000076874">
    <property type="component" value="Unassembled WGS sequence"/>
</dbReference>
<reference evidence="12 13" key="1">
    <citation type="journal article" date="2016" name="Genome Biol. Evol.">
        <title>Divergent and convergent evolution of fungal pathogenicity.</title>
        <authorList>
            <person name="Shang Y."/>
            <person name="Xiao G."/>
            <person name="Zheng P."/>
            <person name="Cen K."/>
            <person name="Zhan S."/>
            <person name="Wang C."/>
        </authorList>
    </citation>
    <scope>NUCLEOTIDE SEQUENCE [LARGE SCALE GENOMIC DNA]</scope>
    <source>
        <strain evidence="12 13">RCEF 264</strain>
    </source>
</reference>
<dbReference type="InterPro" id="IPR011707">
    <property type="entry name" value="Cu-oxidase-like_N"/>
</dbReference>
<keyword evidence="8" id="KW-0472">Membrane</keyword>
<dbReference type="InterPro" id="IPR001117">
    <property type="entry name" value="Cu-oxidase_2nd"/>
</dbReference>
<dbReference type="InterPro" id="IPR008972">
    <property type="entry name" value="Cupredoxin"/>
</dbReference>
<dbReference type="PROSITE" id="PS00080">
    <property type="entry name" value="MULTICOPPER_OXIDASE2"/>
    <property type="match status" value="1"/>
</dbReference>
<dbReference type="InterPro" id="IPR002355">
    <property type="entry name" value="Cu_oxidase_Cu_BS"/>
</dbReference>